<dbReference type="OMA" id="HEEVTPF"/>
<dbReference type="STRING" id="7217.B3MPI0"/>
<dbReference type="Proteomes" id="UP000007801">
    <property type="component" value="Unassembled WGS sequence"/>
</dbReference>
<dbReference type="OrthoDB" id="382863at2759"/>
<name>B3MPI0_DROAN</name>
<dbReference type="InParanoid" id="B3MPI0"/>
<evidence type="ECO:0000313" key="1">
    <source>
        <dbReference type="EMBL" id="EDV31276.1"/>
    </source>
</evidence>
<reference evidence="1 2" key="1">
    <citation type="journal article" date="2007" name="Nature">
        <title>Evolution of genes and genomes on the Drosophila phylogeny.</title>
        <authorList>
            <consortium name="Drosophila 12 Genomes Consortium"/>
            <person name="Clark A.G."/>
            <person name="Eisen M.B."/>
            <person name="Smith D.R."/>
            <person name="Bergman C.M."/>
            <person name="Oliver B."/>
            <person name="Markow T.A."/>
            <person name="Kaufman T.C."/>
            <person name="Kellis M."/>
            <person name="Gelbart W."/>
            <person name="Iyer V.N."/>
            <person name="Pollard D.A."/>
            <person name="Sackton T.B."/>
            <person name="Larracuente A.M."/>
            <person name="Singh N.D."/>
            <person name="Abad J.P."/>
            <person name="Abt D.N."/>
            <person name="Adryan B."/>
            <person name="Aguade M."/>
            <person name="Akashi H."/>
            <person name="Anderson W.W."/>
            <person name="Aquadro C.F."/>
            <person name="Ardell D.H."/>
            <person name="Arguello R."/>
            <person name="Artieri C.G."/>
            <person name="Barbash D.A."/>
            <person name="Barker D."/>
            <person name="Barsanti P."/>
            <person name="Batterham P."/>
            <person name="Batzoglou S."/>
            <person name="Begun D."/>
            <person name="Bhutkar A."/>
            <person name="Blanco E."/>
            <person name="Bosak S.A."/>
            <person name="Bradley R.K."/>
            <person name="Brand A.D."/>
            <person name="Brent M.R."/>
            <person name="Brooks A.N."/>
            <person name="Brown R.H."/>
            <person name="Butlin R.K."/>
            <person name="Caggese C."/>
            <person name="Calvi B.R."/>
            <person name="Bernardo de Carvalho A."/>
            <person name="Caspi A."/>
            <person name="Castrezana S."/>
            <person name="Celniker S.E."/>
            <person name="Chang J.L."/>
            <person name="Chapple C."/>
            <person name="Chatterji S."/>
            <person name="Chinwalla A."/>
            <person name="Civetta A."/>
            <person name="Clifton S.W."/>
            <person name="Comeron J.M."/>
            <person name="Costello J.C."/>
            <person name="Coyne J.A."/>
            <person name="Daub J."/>
            <person name="David R.G."/>
            <person name="Delcher A.L."/>
            <person name="Delehaunty K."/>
            <person name="Do C.B."/>
            <person name="Ebling H."/>
            <person name="Edwards K."/>
            <person name="Eickbush T."/>
            <person name="Evans J.D."/>
            <person name="Filipski A."/>
            <person name="Findeiss S."/>
            <person name="Freyhult E."/>
            <person name="Fulton L."/>
            <person name="Fulton R."/>
            <person name="Garcia A.C."/>
            <person name="Gardiner A."/>
            <person name="Garfield D.A."/>
            <person name="Garvin B.E."/>
            <person name="Gibson G."/>
            <person name="Gilbert D."/>
            <person name="Gnerre S."/>
            <person name="Godfrey J."/>
            <person name="Good R."/>
            <person name="Gotea V."/>
            <person name="Gravely B."/>
            <person name="Greenberg A.J."/>
            <person name="Griffiths-Jones S."/>
            <person name="Gross S."/>
            <person name="Guigo R."/>
            <person name="Gustafson E.A."/>
            <person name="Haerty W."/>
            <person name="Hahn M.W."/>
            <person name="Halligan D.L."/>
            <person name="Halpern A.L."/>
            <person name="Halter G.M."/>
            <person name="Han M.V."/>
            <person name="Heger A."/>
            <person name="Hillier L."/>
            <person name="Hinrichs A.S."/>
            <person name="Holmes I."/>
            <person name="Hoskins R.A."/>
            <person name="Hubisz M.J."/>
            <person name="Hultmark D."/>
            <person name="Huntley M.A."/>
            <person name="Jaffe D.B."/>
            <person name="Jagadeeshan S."/>
            <person name="Jeck W.R."/>
            <person name="Johnson J."/>
            <person name="Jones C.D."/>
            <person name="Jordan W.C."/>
            <person name="Karpen G.H."/>
            <person name="Kataoka E."/>
            <person name="Keightley P.D."/>
            <person name="Kheradpour P."/>
            <person name="Kirkness E.F."/>
            <person name="Koerich L.B."/>
            <person name="Kristiansen K."/>
            <person name="Kudrna D."/>
            <person name="Kulathinal R.J."/>
            <person name="Kumar S."/>
            <person name="Kwok R."/>
            <person name="Lander E."/>
            <person name="Langley C.H."/>
            <person name="Lapoint R."/>
            <person name="Lazzaro B.P."/>
            <person name="Lee S.J."/>
            <person name="Levesque L."/>
            <person name="Li R."/>
            <person name="Lin C.F."/>
            <person name="Lin M.F."/>
            <person name="Lindblad-Toh K."/>
            <person name="Llopart A."/>
            <person name="Long M."/>
            <person name="Low L."/>
            <person name="Lozovsky E."/>
            <person name="Lu J."/>
            <person name="Luo M."/>
            <person name="Machado C.A."/>
            <person name="Makalowski W."/>
            <person name="Marzo M."/>
            <person name="Matsuda M."/>
            <person name="Matzkin L."/>
            <person name="McAllister B."/>
            <person name="McBride C.S."/>
            <person name="McKernan B."/>
            <person name="McKernan K."/>
            <person name="Mendez-Lago M."/>
            <person name="Minx P."/>
            <person name="Mollenhauer M.U."/>
            <person name="Montooth K."/>
            <person name="Mount S.M."/>
            <person name="Mu X."/>
            <person name="Myers E."/>
            <person name="Negre B."/>
            <person name="Newfeld S."/>
            <person name="Nielsen R."/>
            <person name="Noor M.A."/>
            <person name="O'Grady P."/>
            <person name="Pachter L."/>
            <person name="Papaceit M."/>
            <person name="Parisi M.J."/>
            <person name="Parisi M."/>
            <person name="Parts L."/>
            <person name="Pedersen J.S."/>
            <person name="Pesole G."/>
            <person name="Phillippy A.M."/>
            <person name="Ponting C.P."/>
            <person name="Pop M."/>
            <person name="Porcelli D."/>
            <person name="Powell J.R."/>
            <person name="Prohaska S."/>
            <person name="Pruitt K."/>
            <person name="Puig M."/>
            <person name="Quesneville H."/>
            <person name="Ram K.R."/>
            <person name="Rand D."/>
            <person name="Rasmussen M.D."/>
            <person name="Reed L.K."/>
            <person name="Reenan R."/>
            <person name="Reily A."/>
            <person name="Remington K.A."/>
            <person name="Rieger T.T."/>
            <person name="Ritchie M.G."/>
            <person name="Robin C."/>
            <person name="Rogers Y.H."/>
            <person name="Rohde C."/>
            <person name="Rozas J."/>
            <person name="Rubenfield M.J."/>
            <person name="Ruiz A."/>
            <person name="Russo S."/>
            <person name="Salzberg S.L."/>
            <person name="Sanchez-Gracia A."/>
            <person name="Saranga D.J."/>
            <person name="Sato H."/>
            <person name="Schaeffer S.W."/>
            <person name="Schatz M.C."/>
            <person name="Schlenke T."/>
            <person name="Schwartz R."/>
            <person name="Segarra C."/>
            <person name="Singh R.S."/>
            <person name="Sirot L."/>
            <person name="Sirota M."/>
            <person name="Sisneros N.B."/>
            <person name="Smith C.D."/>
            <person name="Smith T.F."/>
            <person name="Spieth J."/>
            <person name="Stage D.E."/>
            <person name="Stark A."/>
            <person name="Stephan W."/>
            <person name="Strausberg R.L."/>
            <person name="Strempel S."/>
            <person name="Sturgill D."/>
            <person name="Sutton G."/>
            <person name="Sutton G.G."/>
            <person name="Tao W."/>
            <person name="Teichmann S."/>
            <person name="Tobari Y.N."/>
            <person name="Tomimura Y."/>
            <person name="Tsolas J.M."/>
            <person name="Valente V.L."/>
            <person name="Venter E."/>
            <person name="Venter J.C."/>
            <person name="Vicario S."/>
            <person name="Vieira F.G."/>
            <person name="Vilella A.J."/>
            <person name="Villasante A."/>
            <person name="Walenz B."/>
            <person name="Wang J."/>
            <person name="Wasserman M."/>
            <person name="Watts T."/>
            <person name="Wilson D."/>
            <person name="Wilson R.K."/>
            <person name="Wing R.A."/>
            <person name="Wolfner M.F."/>
            <person name="Wong A."/>
            <person name="Wong G.K."/>
            <person name="Wu C.I."/>
            <person name="Wu G."/>
            <person name="Yamamoto D."/>
            <person name="Yang H.P."/>
            <person name="Yang S.P."/>
            <person name="Yorke J.A."/>
            <person name="Yoshida K."/>
            <person name="Zdobnov E."/>
            <person name="Zhang P."/>
            <person name="Zhang Y."/>
            <person name="Zimin A.V."/>
            <person name="Baldwin J."/>
            <person name="Abdouelleil A."/>
            <person name="Abdulkadir J."/>
            <person name="Abebe A."/>
            <person name="Abera B."/>
            <person name="Abreu J."/>
            <person name="Acer S.C."/>
            <person name="Aftuck L."/>
            <person name="Alexander A."/>
            <person name="An P."/>
            <person name="Anderson E."/>
            <person name="Anderson S."/>
            <person name="Arachi H."/>
            <person name="Azer M."/>
            <person name="Bachantsang P."/>
            <person name="Barry A."/>
            <person name="Bayul T."/>
            <person name="Berlin A."/>
            <person name="Bessette D."/>
            <person name="Bloom T."/>
            <person name="Blye J."/>
            <person name="Boguslavskiy L."/>
            <person name="Bonnet C."/>
            <person name="Boukhgalter B."/>
            <person name="Bourzgui I."/>
            <person name="Brown A."/>
            <person name="Cahill P."/>
            <person name="Channer S."/>
            <person name="Cheshatsang Y."/>
            <person name="Chuda L."/>
            <person name="Citroen M."/>
            <person name="Collymore A."/>
            <person name="Cooke P."/>
            <person name="Costello M."/>
            <person name="D'Aco K."/>
            <person name="Daza R."/>
            <person name="De Haan G."/>
            <person name="DeGray S."/>
            <person name="DeMaso C."/>
            <person name="Dhargay N."/>
            <person name="Dooley K."/>
            <person name="Dooley E."/>
            <person name="Doricent M."/>
            <person name="Dorje P."/>
            <person name="Dorjee K."/>
            <person name="Dupes A."/>
            <person name="Elong R."/>
            <person name="Falk J."/>
            <person name="Farina A."/>
            <person name="Faro S."/>
            <person name="Ferguson D."/>
            <person name="Fisher S."/>
            <person name="Foley C.D."/>
            <person name="Franke A."/>
            <person name="Friedrich D."/>
            <person name="Gadbois L."/>
            <person name="Gearin G."/>
            <person name="Gearin C.R."/>
            <person name="Giannoukos G."/>
            <person name="Goode T."/>
            <person name="Graham J."/>
            <person name="Grandbois E."/>
            <person name="Grewal S."/>
            <person name="Gyaltsen K."/>
            <person name="Hafez N."/>
            <person name="Hagos B."/>
            <person name="Hall J."/>
            <person name="Henson C."/>
            <person name="Hollinger A."/>
            <person name="Honan T."/>
            <person name="Huard M.D."/>
            <person name="Hughes L."/>
            <person name="Hurhula B."/>
            <person name="Husby M.E."/>
            <person name="Kamat A."/>
            <person name="Kanga B."/>
            <person name="Kashin S."/>
            <person name="Khazanovich D."/>
            <person name="Kisner P."/>
            <person name="Lance K."/>
            <person name="Lara M."/>
            <person name="Lee W."/>
            <person name="Lennon N."/>
            <person name="Letendre F."/>
            <person name="LeVine R."/>
            <person name="Lipovsky A."/>
            <person name="Liu X."/>
            <person name="Liu J."/>
            <person name="Liu S."/>
            <person name="Lokyitsang T."/>
            <person name="Lokyitsang Y."/>
            <person name="Lubonja R."/>
            <person name="Lui A."/>
            <person name="MacDonald P."/>
            <person name="Magnisalis V."/>
            <person name="Maru K."/>
            <person name="Matthews C."/>
            <person name="McCusker W."/>
            <person name="McDonough S."/>
            <person name="Mehta T."/>
            <person name="Meldrim J."/>
            <person name="Meneus L."/>
            <person name="Mihai O."/>
            <person name="Mihalev A."/>
            <person name="Mihova T."/>
            <person name="Mittelman R."/>
            <person name="Mlenga V."/>
            <person name="Montmayeur A."/>
            <person name="Mulrain L."/>
            <person name="Navidi A."/>
            <person name="Naylor J."/>
            <person name="Negash T."/>
            <person name="Nguyen T."/>
            <person name="Nguyen N."/>
            <person name="Nicol R."/>
            <person name="Norbu C."/>
            <person name="Norbu N."/>
            <person name="Novod N."/>
            <person name="O'Neill B."/>
            <person name="Osman S."/>
            <person name="Markiewicz E."/>
            <person name="Oyono O.L."/>
            <person name="Patti C."/>
            <person name="Phunkhang P."/>
            <person name="Pierre F."/>
            <person name="Priest M."/>
            <person name="Raghuraman S."/>
            <person name="Rege F."/>
            <person name="Reyes R."/>
            <person name="Rise C."/>
            <person name="Rogov P."/>
            <person name="Ross K."/>
            <person name="Ryan E."/>
            <person name="Settipalli S."/>
            <person name="Shea T."/>
            <person name="Sherpa N."/>
            <person name="Shi L."/>
            <person name="Shih D."/>
            <person name="Sparrow T."/>
            <person name="Spaulding J."/>
            <person name="Stalker J."/>
            <person name="Stange-Thomann N."/>
            <person name="Stavropoulos S."/>
            <person name="Stone C."/>
            <person name="Strader C."/>
            <person name="Tesfaye S."/>
            <person name="Thomson T."/>
            <person name="Thoulutsang Y."/>
            <person name="Thoulutsang D."/>
            <person name="Topham K."/>
            <person name="Topping I."/>
            <person name="Tsamla T."/>
            <person name="Vassiliev H."/>
            <person name="Vo A."/>
            <person name="Wangchuk T."/>
            <person name="Wangdi T."/>
            <person name="Weiand M."/>
            <person name="Wilkinson J."/>
            <person name="Wilson A."/>
            <person name="Yadav S."/>
            <person name="Young G."/>
            <person name="Yu Q."/>
            <person name="Zembek L."/>
            <person name="Zhong D."/>
            <person name="Zimmer A."/>
            <person name="Zwirko Z."/>
            <person name="Jaffe D.B."/>
            <person name="Alvarez P."/>
            <person name="Brockman W."/>
            <person name="Butler J."/>
            <person name="Chin C."/>
            <person name="Gnerre S."/>
            <person name="Grabherr M."/>
            <person name="Kleber M."/>
            <person name="Mauceli E."/>
            <person name="MacCallum I."/>
        </authorList>
    </citation>
    <scope>NUCLEOTIDE SEQUENCE [LARGE SCALE GENOMIC DNA]</scope>
    <source>
        <strain evidence="2">Tucson 14024-0371.13</strain>
    </source>
</reference>
<dbReference type="KEGG" id="dan:6497449"/>
<sequence length="287" mass="33172">MDVFGCYDYKRPVNDKQTDWRTSQYRGHRHITDLRMENKLNAKFADKGIYVRDPLLSEKPRTDVSANFVWKYGNPDALRNPSLNMKTQYMKPLDECCLRFIKRKIKPISSVTQDTYVLKEMPEEQAVLPITMPSAVTTTNLVIDRSQEGISKYLDPNATTYNLSYVRHSNEALTGGIAAHDNLTFWNWSEKVVAMRKVSREPDPILCDEFPSQNCTKRRCEFQNMLKPVPHSGMVTEVRENYIDPLFRKVEFDPDVNPRLVNADVIPFAKKSEYAIYGSGEPVVKYV</sequence>
<dbReference type="EMBL" id="CH902620">
    <property type="protein sequence ID" value="EDV31276.1"/>
    <property type="molecule type" value="Genomic_DNA"/>
</dbReference>
<dbReference type="eggNOG" id="ENOG502T93T">
    <property type="taxonomic scope" value="Eukaryota"/>
</dbReference>
<dbReference type="PhylomeDB" id="B3MPI0"/>
<accession>B3MPI0</accession>
<dbReference type="HOGENOM" id="CLU_970691_0_0_1"/>
<proteinExistence type="predicted"/>
<gene>
    <name evidence="1" type="primary">Dana\GF14627</name>
    <name evidence="1" type="synonym">dana_GLEANR_15391</name>
    <name evidence="1" type="ORF">GF14627</name>
</gene>
<dbReference type="GeneID" id="6497449"/>
<protein>
    <submittedName>
        <fullName evidence="1">Uncharacterized protein</fullName>
    </submittedName>
</protein>
<dbReference type="AlphaFoldDB" id="B3MPI0"/>
<organism evidence="1 2">
    <name type="scientific">Drosophila ananassae</name>
    <name type="common">Fruit fly</name>
    <dbReference type="NCBI Taxonomy" id="7217"/>
    <lineage>
        <taxon>Eukaryota</taxon>
        <taxon>Metazoa</taxon>
        <taxon>Ecdysozoa</taxon>
        <taxon>Arthropoda</taxon>
        <taxon>Hexapoda</taxon>
        <taxon>Insecta</taxon>
        <taxon>Pterygota</taxon>
        <taxon>Neoptera</taxon>
        <taxon>Endopterygota</taxon>
        <taxon>Diptera</taxon>
        <taxon>Brachycera</taxon>
        <taxon>Muscomorpha</taxon>
        <taxon>Ephydroidea</taxon>
        <taxon>Drosophilidae</taxon>
        <taxon>Drosophila</taxon>
        <taxon>Sophophora</taxon>
    </lineage>
</organism>
<keyword evidence="2" id="KW-1185">Reference proteome</keyword>
<evidence type="ECO:0000313" key="2">
    <source>
        <dbReference type="Proteomes" id="UP000007801"/>
    </source>
</evidence>